<dbReference type="Pfam" id="PF20057">
    <property type="entry name" value="DUF6456"/>
    <property type="match status" value="1"/>
</dbReference>
<feature type="region of interest" description="Disordered" evidence="1">
    <location>
        <begin position="79"/>
        <end position="113"/>
    </location>
</feature>
<accession>X7F878</accession>
<reference evidence="3 4" key="1">
    <citation type="submission" date="2014-01" db="EMBL/GenBank/DDBJ databases">
        <title>Roseivivax isoporae LMG 25204 Genome Sequencing.</title>
        <authorList>
            <person name="Lai Q."/>
            <person name="Li G."/>
            <person name="Shao Z."/>
        </authorList>
    </citation>
    <scope>NUCLEOTIDE SEQUENCE [LARGE SCALE GENOMIC DNA]</scope>
    <source>
        <strain evidence="3 4">LMG 25204</strain>
    </source>
</reference>
<comment type="caution">
    <text evidence="3">The sequence shown here is derived from an EMBL/GenBank/DDBJ whole genome shotgun (WGS) entry which is preliminary data.</text>
</comment>
<evidence type="ECO:0000313" key="4">
    <source>
        <dbReference type="Proteomes" id="UP000023430"/>
    </source>
</evidence>
<feature type="compositionally biased region" description="Basic and acidic residues" evidence="1">
    <location>
        <begin position="83"/>
        <end position="93"/>
    </location>
</feature>
<dbReference type="STRING" id="1449351.RISW2_08275"/>
<dbReference type="AlphaFoldDB" id="X7F878"/>
<dbReference type="RefSeq" id="WP_051492033.1">
    <property type="nucleotide sequence ID" value="NZ_JAME01000020.1"/>
</dbReference>
<proteinExistence type="predicted"/>
<name>X7F878_9RHOB</name>
<dbReference type="eggNOG" id="COG0583">
    <property type="taxonomic scope" value="Bacteria"/>
</dbReference>
<protein>
    <recommendedName>
        <fullName evidence="2">DUF6456 domain-containing protein</fullName>
    </recommendedName>
</protein>
<dbReference type="EMBL" id="JAME01000020">
    <property type="protein sequence ID" value="ETX28284.1"/>
    <property type="molecule type" value="Genomic_DNA"/>
</dbReference>
<keyword evidence="4" id="KW-1185">Reference proteome</keyword>
<feature type="domain" description="DUF6456" evidence="2">
    <location>
        <begin position="226"/>
        <end position="359"/>
    </location>
</feature>
<dbReference type="InterPro" id="IPR045599">
    <property type="entry name" value="DUF6456"/>
</dbReference>
<dbReference type="OrthoDB" id="7476630at2"/>
<evidence type="ECO:0000259" key="2">
    <source>
        <dbReference type="Pfam" id="PF20057"/>
    </source>
</evidence>
<gene>
    <name evidence="3" type="ORF">RISW2_08275</name>
</gene>
<organism evidence="3 4">
    <name type="scientific">Roseivivax isoporae LMG 25204</name>
    <dbReference type="NCBI Taxonomy" id="1449351"/>
    <lineage>
        <taxon>Bacteria</taxon>
        <taxon>Pseudomonadati</taxon>
        <taxon>Pseudomonadota</taxon>
        <taxon>Alphaproteobacteria</taxon>
        <taxon>Rhodobacterales</taxon>
        <taxon>Roseobacteraceae</taxon>
        <taxon>Roseivivax</taxon>
    </lineage>
</organism>
<dbReference type="Proteomes" id="UP000023430">
    <property type="component" value="Unassembled WGS sequence"/>
</dbReference>
<sequence>MISGENLAGPEHLPGWVPADAARYIAHVEHGASLRALARESGCHASTVLRQVRRIEQRRDDPLIDAALRDLAARQARGAHLRAVRDPAPERKSVTGSGARDAGCAAEPEASPGGDAALARAASGILRLLCQRGAVLAVAQDMDKSVIVRTTATGDSERLAVVDSALAQAIALKGWISCDEPGRVSRYRVTTQGRAALGRMTAAREDEARLRAEGTGEEGGTGPRQVQPETPMAALARRRDKTGRPFLAADLVMAGERLRTDYELAQLCEGPRTDWRRFLAEGAADPAIFGDPALSGPAAARRRIGEALRDLGPGLGDVALRCCCELEGLEATERRMGWSARSGKIVLRIALQRLRRHYAMPGAGGQRLIG</sequence>
<evidence type="ECO:0000313" key="3">
    <source>
        <dbReference type="EMBL" id="ETX28284.1"/>
    </source>
</evidence>
<evidence type="ECO:0000256" key="1">
    <source>
        <dbReference type="SAM" id="MobiDB-lite"/>
    </source>
</evidence>